<feature type="compositionally biased region" description="Polar residues" evidence="6">
    <location>
        <begin position="1"/>
        <end position="10"/>
    </location>
</feature>
<keyword evidence="4" id="KW-0862">Zinc</keyword>
<organism evidence="8 9">
    <name type="scientific">Lichtheimia ornata</name>
    <dbReference type="NCBI Taxonomy" id="688661"/>
    <lineage>
        <taxon>Eukaryota</taxon>
        <taxon>Fungi</taxon>
        <taxon>Fungi incertae sedis</taxon>
        <taxon>Mucoromycota</taxon>
        <taxon>Mucoromycotina</taxon>
        <taxon>Mucoromycetes</taxon>
        <taxon>Mucorales</taxon>
        <taxon>Lichtheimiaceae</taxon>
        <taxon>Lichtheimia</taxon>
    </lineage>
</organism>
<keyword evidence="5" id="KW-0539">Nucleus</keyword>
<accession>A0AAD7XRU2</accession>
<dbReference type="AlphaFoldDB" id="A0AAD7XRU2"/>
<reference evidence="8 9" key="1">
    <citation type="submission" date="2023-03" db="EMBL/GenBank/DDBJ databases">
        <title>Genome sequence of Lichtheimia ornata CBS 291.66.</title>
        <authorList>
            <person name="Mohabir J.T."/>
            <person name="Shea T.P."/>
            <person name="Kurbessoian T."/>
            <person name="Berby B."/>
            <person name="Fontaine J."/>
            <person name="Livny J."/>
            <person name="Gnirke A."/>
            <person name="Stajich J.E."/>
            <person name="Cuomo C.A."/>
        </authorList>
    </citation>
    <scope>NUCLEOTIDE SEQUENCE [LARGE SCALE GENOMIC DNA]</scope>
    <source>
        <strain evidence="8">CBS 291.66</strain>
    </source>
</reference>
<comment type="subcellular location">
    <subcellularLocation>
        <location evidence="1">Nucleus</location>
    </subcellularLocation>
</comment>
<dbReference type="GO" id="GO:0008270">
    <property type="term" value="F:zinc ion binding"/>
    <property type="evidence" value="ECO:0007669"/>
    <property type="project" value="UniProtKB-KW"/>
</dbReference>
<sequence>MMSIRTENTYDSLDGRDDSDDGNSVLSPVDQDESALYQGTTTGDEDNDSDGGAWFFVHKYGTRSTSNGNPTIHCLVRNCGKHIASKYSSTSGFTRHLATHGIKKDVGPHIKSGEKRSGPLDTFVHGKPARSFQVEEFHRLFVRFLVSSKLPFTTCENAALQELLDMARNAPTAAAVQLPSASTCTRKTDAEFEMAGDQLKEMFRKVPVVSCTLDGWTSPFNQSFLAVTAHWIDKATWTLKEVIIGFEPVNGPHTGENLAAVFIDVLEEFDLGKKLFTVTTDNASNMTTMVRHVVDYGKQESKQWPFRLRHHIPCIGHIFNLAVQAILKTGLRAQAPGQCILKIRSSPQRYATFERKRPAMECPPLNLTLDVRTRWNSTYDMLNRAVKLKEAYMAMTAPGSELEEFALSSSEWLRIQEIIEVLYPFEENTTRLSASRSHASVNMTILCYNRIMDALEKIEAKSKDPEIRRAVSCGIKKMVQYYSHTDMTEVYAVATALDPRMKFKWWKRHGWEKKWRDISENMVRDAWSRFSGVVSIDDEVNERAQELQELFLTELETDELSEYIGQPRVAPMVNPSKSDELIFWEVNQAHWPNLAAMAAQYLAVPATSTPSERCFSATRLLLPHVRNRLSPSTIKRLMLLGSWLDMKLHV</sequence>
<dbReference type="InterPro" id="IPR012337">
    <property type="entry name" value="RNaseH-like_sf"/>
</dbReference>
<evidence type="ECO:0000256" key="4">
    <source>
        <dbReference type="ARBA" id="ARBA00022833"/>
    </source>
</evidence>
<evidence type="ECO:0000256" key="2">
    <source>
        <dbReference type="ARBA" id="ARBA00022723"/>
    </source>
</evidence>
<name>A0AAD7XRU2_9FUNG</name>
<dbReference type="GeneID" id="83219665"/>
<proteinExistence type="predicted"/>
<keyword evidence="3" id="KW-0863">Zinc-finger</keyword>
<evidence type="ECO:0000256" key="3">
    <source>
        <dbReference type="ARBA" id="ARBA00022771"/>
    </source>
</evidence>
<feature type="domain" description="HAT C-terminal dimerisation" evidence="7">
    <location>
        <begin position="559"/>
        <end position="644"/>
    </location>
</feature>
<dbReference type="EMBL" id="JARTCD010000119">
    <property type="protein sequence ID" value="KAJ8652100.1"/>
    <property type="molecule type" value="Genomic_DNA"/>
</dbReference>
<dbReference type="GO" id="GO:0005634">
    <property type="term" value="C:nucleus"/>
    <property type="evidence" value="ECO:0007669"/>
    <property type="project" value="UniProtKB-SubCell"/>
</dbReference>
<keyword evidence="9" id="KW-1185">Reference proteome</keyword>
<dbReference type="SUPFAM" id="SSF53098">
    <property type="entry name" value="Ribonuclease H-like"/>
    <property type="match status" value="1"/>
</dbReference>
<feature type="region of interest" description="Disordered" evidence="6">
    <location>
        <begin position="1"/>
        <end position="48"/>
    </location>
</feature>
<evidence type="ECO:0000313" key="9">
    <source>
        <dbReference type="Proteomes" id="UP001234581"/>
    </source>
</evidence>
<dbReference type="Proteomes" id="UP001234581">
    <property type="component" value="Unassembled WGS sequence"/>
</dbReference>
<evidence type="ECO:0000256" key="6">
    <source>
        <dbReference type="SAM" id="MobiDB-lite"/>
    </source>
</evidence>
<evidence type="ECO:0000256" key="5">
    <source>
        <dbReference type="ARBA" id="ARBA00023242"/>
    </source>
</evidence>
<dbReference type="PANTHER" id="PTHR46481">
    <property type="entry name" value="ZINC FINGER BED DOMAIN-CONTAINING PROTEIN 4"/>
    <property type="match status" value="1"/>
</dbReference>
<evidence type="ECO:0000313" key="8">
    <source>
        <dbReference type="EMBL" id="KAJ8652100.1"/>
    </source>
</evidence>
<keyword evidence="2" id="KW-0479">Metal-binding</keyword>
<dbReference type="InterPro" id="IPR052035">
    <property type="entry name" value="ZnF_BED_domain_contain"/>
</dbReference>
<gene>
    <name evidence="8" type="ORF">O0I10_012290</name>
</gene>
<evidence type="ECO:0000259" key="7">
    <source>
        <dbReference type="Pfam" id="PF05699"/>
    </source>
</evidence>
<dbReference type="PANTHER" id="PTHR46481:SF10">
    <property type="entry name" value="ZINC FINGER BED DOMAIN-CONTAINING PROTEIN 39"/>
    <property type="match status" value="1"/>
</dbReference>
<dbReference type="GO" id="GO:0046983">
    <property type="term" value="F:protein dimerization activity"/>
    <property type="evidence" value="ECO:0007669"/>
    <property type="project" value="InterPro"/>
</dbReference>
<comment type="caution">
    <text evidence="8">The sequence shown here is derived from an EMBL/GenBank/DDBJ whole genome shotgun (WGS) entry which is preliminary data.</text>
</comment>
<protein>
    <recommendedName>
        <fullName evidence="7">HAT C-terminal dimerisation domain-containing protein</fullName>
    </recommendedName>
</protein>
<evidence type="ECO:0000256" key="1">
    <source>
        <dbReference type="ARBA" id="ARBA00004123"/>
    </source>
</evidence>
<dbReference type="InterPro" id="IPR008906">
    <property type="entry name" value="HATC_C_dom"/>
</dbReference>
<dbReference type="RefSeq" id="XP_058337014.1">
    <property type="nucleotide sequence ID" value="XM_058492224.1"/>
</dbReference>
<dbReference type="Pfam" id="PF05699">
    <property type="entry name" value="Dimer_Tnp_hAT"/>
    <property type="match status" value="1"/>
</dbReference>